<dbReference type="AlphaFoldDB" id="A0A3Q7IXW5"/>
<dbReference type="PaxDb" id="4081-Solyc11g056280.1.1"/>
<evidence type="ECO:0000313" key="1">
    <source>
        <dbReference type="EnsemblPlants" id="Solyc11g056280.1.1.1"/>
    </source>
</evidence>
<name>A0A3Q7IXW5_SOLLC</name>
<accession>A0A3Q7IXW5</accession>
<dbReference type="Gramene" id="Solyc11g056280.1.1">
    <property type="protein sequence ID" value="Solyc11g056280.1.1.1"/>
    <property type="gene ID" value="Solyc11g056280.1"/>
</dbReference>
<keyword evidence="2" id="KW-1185">Reference proteome</keyword>
<dbReference type="Proteomes" id="UP000004994">
    <property type="component" value="Chromosome 11"/>
</dbReference>
<proteinExistence type="predicted"/>
<protein>
    <submittedName>
        <fullName evidence="1">Uncharacterized protein</fullName>
    </submittedName>
</protein>
<evidence type="ECO:0000313" key="2">
    <source>
        <dbReference type="Proteomes" id="UP000004994"/>
    </source>
</evidence>
<dbReference type="InParanoid" id="A0A3Q7IXW5"/>
<reference evidence="1" key="1">
    <citation type="journal article" date="2012" name="Nature">
        <title>The tomato genome sequence provides insights into fleshy fruit evolution.</title>
        <authorList>
            <consortium name="Tomato Genome Consortium"/>
        </authorList>
    </citation>
    <scope>NUCLEOTIDE SEQUENCE [LARGE SCALE GENOMIC DNA]</scope>
    <source>
        <strain evidence="1">cv. Heinz 1706</strain>
    </source>
</reference>
<reference evidence="1" key="2">
    <citation type="submission" date="2019-01" db="UniProtKB">
        <authorList>
            <consortium name="EnsemblPlants"/>
        </authorList>
    </citation>
    <scope>IDENTIFICATION</scope>
    <source>
        <strain evidence="1">cv. Heinz 1706</strain>
    </source>
</reference>
<dbReference type="EnsemblPlants" id="Solyc11g056280.1.1">
    <property type="protein sequence ID" value="Solyc11g056280.1.1.1"/>
    <property type="gene ID" value="Solyc11g056280.1"/>
</dbReference>
<organism evidence="1">
    <name type="scientific">Solanum lycopersicum</name>
    <name type="common">Tomato</name>
    <name type="synonym">Lycopersicon esculentum</name>
    <dbReference type="NCBI Taxonomy" id="4081"/>
    <lineage>
        <taxon>Eukaryota</taxon>
        <taxon>Viridiplantae</taxon>
        <taxon>Streptophyta</taxon>
        <taxon>Embryophyta</taxon>
        <taxon>Tracheophyta</taxon>
        <taxon>Spermatophyta</taxon>
        <taxon>Magnoliopsida</taxon>
        <taxon>eudicotyledons</taxon>
        <taxon>Gunneridae</taxon>
        <taxon>Pentapetalae</taxon>
        <taxon>asterids</taxon>
        <taxon>lamiids</taxon>
        <taxon>Solanales</taxon>
        <taxon>Solanaceae</taxon>
        <taxon>Solanoideae</taxon>
        <taxon>Solaneae</taxon>
        <taxon>Solanum</taxon>
        <taxon>Solanum subgen. Lycopersicon</taxon>
    </lineage>
</organism>
<sequence>MQGALAVLFASPATGKREPLSFFASFENQLHINRLFLRPSRRKQRLFSKIPGKIK</sequence>